<feature type="compositionally biased region" description="Polar residues" evidence="3">
    <location>
        <begin position="303"/>
        <end position="312"/>
    </location>
</feature>
<feature type="region of interest" description="Disordered" evidence="3">
    <location>
        <begin position="550"/>
        <end position="572"/>
    </location>
</feature>
<dbReference type="InterPro" id="IPR008937">
    <property type="entry name" value="Ras-like_GEF"/>
</dbReference>
<dbReference type="SMART" id="SM00147">
    <property type="entry name" value="RasGEF"/>
    <property type="match status" value="1"/>
</dbReference>
<feature type="compositionally biased region" description="Low complexity" evidence="3">
    <location>
        <begin position="37"/>
        <end position="50"/>
    </location>
</feature>
<feature type="compositionally biased region" description="Basic residues" evidence="3">
    <location>
        <begin position="1"/>
        <end position="11"/>
    </location>
</feature>
<feature type="region of interest" description="Disordered" evidence="3">
    <location>
        <begin position="1279"/>
        <end position="1353"/>
    </location>
</feature>
<dbReference type="Proteomes" id="UP000803884">
    <property type="component" value="Unassembled WGS sequence"/>
</dbReference>
<feature type="compositionally biased region" description="Basic and acidic residues" evidence="3">
    <location>
        <begin position="1317"/>
        <end position="1328"/>
    </location>
</feature>
<dbReference type="InterPro" id="IPR001895">
    <property type="entry name" value="RASGEF_cat_dom"/>
</dbReference>
<evidence type="ECO:0000259" key="4">
    <source>
        <dbReference type="PROSITE" id="PS50009"/>
    </source>
</evidence>
<reference evidence="6 7" key="1">
    <citation type="journal article" date="2020" name="Microbiol. Resour. Announc.">
        <title>Draft Genome Sequence of a Cladosporium Species Isolated from the Mesophotic Ascidian Didemnum maculosum.</title>
        <authorList>
            <person name="Gioti A."/>
            <person name="Siaperas R."/>
            <person name="Nikolaivits E."/>
            <person name="Le Goff G."/>
            <person name="Ouazzani J."/>
            <person name="Kotoulas G."/>
            <person name="Topakas E."/>
        </authorList>
    </citation>
    <scope>NUCLEOTIDE SEQUENCE [LARGE SCALE GENOMIC DNA]</scope>
    <source>
        <strain evidence="6 7">TM138-S3</strain>
    </source>
</reference>
<feature type="region of interest" description="Disordered" evidence="3">
    <location>
        <begin position="144"/>
        <end position="202"/>
    </location>
</feature>
<dbReference type="PROSITE" id="PS50009">
    <property type="entry name" value="RASGEF_CAT"/>
    <property type="match status" value="1"/>
</dbReference>
<dbReference type="InterPro" id="IPR000651">
    <property type="entry name" value="Ras-like_Gua-exchang_fac_N"/>
</dbReference>
<evidence type="ECO:0000256" key="3">
    <source>
        <dbReference type="SAM" id="MobiDB-lite"/>
    </source>
</evidence>
<comment type="caution">
    <text evidence="6">The sequence shown here is derived from an EMBL/GenBank/DDBJ whole genome shotgun (WGS) entry which is preliminary data.</text>
</comment>
<feature type="compositionally biased region" description="Low complexity" evidence="3">
    <location>
        <begin position="738"/>
        <end position="755"/>
    </location>
</feature>
<dbReference type="Gene3D" id="1.10.840.10">
    <property type="entry name" value="Ras guanine-nucleotide exchange factors catalytic domain"/>
    <property type="match status" value="1"/>
</dbReference>
<dbReference type="Pfam" id="PF00618">
    <property type="entry name" value="RasGEF_N"/>
    <property type="match status" value="1"/>
</dbReference>
<keyword evidence="1 2" id="KW-0344">Guanine-nucleotide releasing factor</keyword>
<accession>A0AB34L0D0</accession>
<feature type="compositionally biased region" description="Basic and acidic residues" evidence="3">
    <location>
        <begin position="793"/>
        <end position="805"/>
    </location>
</feature>
<feature type="region of interest" description="Disordered" evidence="3">
    <location>
        <begin position="1146"/>
        <end position="1181"/>
    </location>
</feature>
<evidence type="ECO:0000256" key="1">
    <source>
        <dbReference type="ARBA" id="ARBA00022658"/>
    </source>
</evidence>
<dbReference type="PROSITE" id="PS50212">
    <property type="entry name" value="RASGEF_NTER"/>
    <property type="match status" value="1"/>
</dbReference>
<feature type="domain" description="N-terminal Ras-GEF" evidence="5">
    <location>
        <begin position="351"/>
        <end position="475"/>
    </location>
</feature>
<organism evidence="6 7">
    <name type="scientific">Cladosporium halotolerans</name>
    <dbReference type="NCBI Taxonomy" id="1052096"/>
    <lineage>
        <taxon>Eukaryota</taxon>
        <taxon>Fungi</taxon>
        <taxon>Dikarya</taxon>
        <taxon>Ascomycota</taxon>
        <taxon>Pezizomycotina</taxon>
        <taxon>Dothideomycetes</taxon>
        <taxon>Dothideomycetidae</taxon>
        <taxon>Cladosporiales</taxon>
        <taxon>Cladosporiaceae</taxon>
        <taxon>Cladosporium</taxon>
    </lineage>
</organism>
<dbReference type="EMBL" id="JAAQHG020000002">
    <property type="protein sequence ID" value="KAL1590694.1"/>
    <property type="molecule type" value="Genomic_DNA"/>
</dbReference>
<dbReference type="InterPro" id="IPR023578">
    <property type="entry name" value="Ras_GEF_dom_sf"/>
</dbReference>
<feature type="compositionally biased region" description="Basic and acidic residues" evidence="3">
    <location>
        <begin position="64"/>
        <end position="77"/>
    </location>
</feature>
<dbReference type="GeneID" id="96002180"/>
<feature type="compositionally biased region" description="Polar residues" evidence="3">
    <location>
        <begin position="1150"/>
        <end position="1159"/>
    </location>
</feature>
<keyword evidence="7" id="KW-1185">Reference proteome</keyword>
<evidence type="ECO:0000256" key="2">
    <source>
        <dbReference type="PROSITE-ProRule" id="PRU00168"/>
    </source>
</evidence>
<name>A0AB34L0D0_9PEZI</name>
<evidence type="ECO:0008006" key="8">
    <source>
        <dbReference type="Google" id="ProtNLM"/>
    </source>
</evidence>
<feature type="compositionally biased region" description="Polar residues" evidence="3">
    <location>
        <begin position="19"/>
        <end position="28"/>
    </location>
</feature>
<gene>
    <name evidence="6" type="ORF">WHR41_00736</name>
</gene>
<feature type="compositionally biased region" description="Acidic residues" evidence="3">
    <location>
        <begin position="1163"/>
        <end position="1176"/>
    </location>
</feature>
<protein>
    <recommendedName>
        <fullName evidence="8">Ras GEF</fullName>
    </recommendedName>
</protein>
<feature type="region of interest" description="Disordered" evidence="3">
    <location>
        <begin position="294"/>
        <end position="318"/>
    </location>
</feature>
<evidence type="ECO:0000313" key="7">
    <source>
        <dbReference type="Proteomes" id="UP000803884"/>
    </source>
</evidence>
<feature type="region of interest" description="Disordered" evidence="3">
    <location>
        <begin position="684"/>
        <end position="827"/>
    </location>
</feature>
<dbReference type="InterPro" id="IPR036964">
    <property type="entry name" value="RASGEF_cat_dom_sf"/>
</dbReference>
<dbReference type="GO" id="GO:0005085">
    <property type="term" value="F:guanyl-nucleotide exchange factor activity"/>
    <property type="evidence" value="ECO:0007669"/>
    <property type="project" value="UniProtKB-KW"/>
</dbReference>
<evidence type="ECO:0000259" key="5">
    <source>
        <dbReference type="PROSITE" id="PS50212"/>
    </source>
</evidence>
<dbReference type="PANTHER" id="PTHR23113">
    <property type="entry name" value="GUANINE NUCLEOTIDE EXCHANGE FACTOR"/>
    <property type="match status" value="1"/>
</dbReference>
<feature type="compositionally biased region" description="Low complexity" evidence="3">
    <location>
        <begin position="150"/>
        <end position="162"/>
    </location>
</feature>
<sequence length="1632" mass="178515">MDRSALTRKRQRDAPQPVRPSTSGSITDSRARSPHKPSSARSRSQPAAEALEFRPHSSGKIRRARDSSEITRAKRGDGGVSQQEEMTAAEDDRQSQHFTVGGVGAGGTLYLTPSRLPPPQYTLPPIIPGRVAGRDSVKTVWPSARTSNVSAGSGARPRGRGSAYDHKVPVPPVSIANVGAKRRPRSHSFSTLSEHEKSRAPTLNSTDVQDFRFFLNGKRRSQSQRPKSYMNLGEGLLQHHIPHYRLGTPRFSARGTAYLHNSVYTMTTSADDANSSMFSRSEYDKLFPAPPGRPMSGAGSTYPYDTNQTTPTRTPPKDRMSLLAQSGVRTFVFEKIQANPNDPATVRFSAQTGKLAAATPARLIAQITSPDILDYELLSDFFLTYRGFLSSNDLLEYLLARMRWALGDAADSGRIARVRTFVALRHWILNYFQDDFLYDLQIRQRFCDLVNQMCTELSQRPDKGGGDLNILGELKKCWRRTCALFWQIPDAMETAVGSVIFPGGDQGEDAQVRASLLASPEAAQQELVGDSQQAALAPQVAAETGLHGSFHREPSMDVADSGRSPVASMHTPGSPMSDFSLQVVSCSVPFFSTHRQPPNPLKKVLAPRPAGSRIHPPVSLGQQRPSHQHKRSGSFSDALRDERTPLPSAKIDSETLRELPNMTLTAGLVRGLILQPSSAQVNVLVPTTPGPAPSEPRRPTRAVTIDEPSNVRNSQQHLGVKRIVGDMRRALSTRKQNKSPARSQKSASSSSSKSSNPTREGPKQETNTKPAVTWEPSKGPPRTDTLGQAAAKAYEEAKRAEDAPRDSQSTPRPTASAHDSVKPDEMGLLKRPDFDRALSQVTASSQSIMIVDATGPQDMPVISQSLPSVSTWSSTMTPAPLLSRSPGGERLGQDDYFGGYHNEHPDVKPVVAHDEYRQSSQPSLHGLLSLPDNWRITRTGIPYEYNPSEMPARARKSSGVQSPAFDMPPIRNPIRRVPGGDLKGVGHVHDLESEPRVQSTASMSTLSRSLPNEYDLSGTHFSGQGLPIHIASLPARTGPKESLGLLDTPSQPYIRKSIKEDAWRLAKMHDSSPGGGVEDALLKLEGRYAGRRASTQGLFGSSLRESGAFANSPGLTPAAKNHEDIMIGDMDLLSPTTDRQGASIYRHSASDISTPSRRNTASEDAEGIYEMDDLDESSTSPVLQRANRMTMFPIPSVNSTRPSCDEPNQPSHAAPDNLVRQATSRALNSDSDGSRPGASQMSFLLDDNQSLSEISTDLTDGSNGMTNLGVRSFFFDDTIEEESSRQPSLQPPFSPQATSGAPVTASPEQKIVVQSPDDEHNDMMETPRKPKTPTNGLEKQRLHPSQPDLQPTDSAIEQEPTAHLPFIFGYSSSVIAEQLTIIEKDALDEVDWKDLIGLNWHQNPPPVRNWVSYLRSSESDNGIDLVIARFNLVVKWIVSELVLTKSTPERARALTKFIHIASHALRLKNYASTYQITLALLSSDITRLKRTWLLVPTQEKTTLARLERLCQPVKNFAALRAEMEAASLAHGCIPFIGLYTHDLMYNAQKPARINPAPPGAAPSAARLAPRGHESLINFERYQTSAAIAKGLLRLLESSAQYGLKPESECLSRCLWLAALGDEEIAERSRGLE</sequence>
<dbReference type="Gene3D" id="1.20.870.10">
    <property type="entry name" value="Son of sevenless (SoS) protein Chain: S domain 1"/>
    <property type="match status" value="1"/>
</dbReference>
<feature type="compositionally biased region" description="Polar residues" evidence="3">
    <location>
        <begin position="1196"/>
        <end position="1211"/>
    </location>
</feature>
<dbReference type="SUPFAM" id="SSF48366">
    <property type="entry name" value="Ras GEF"/>
    <property type="match status" value="1"/>
</dbReference>
<feature type="domain" description="Ras-GEF" evidence="4">
    <location>
        <begin position="1371"/>
        <end position="1628"/>
    </location>
</feature>
<feature type="region of interest" description="Disordered" evidence="3">
    <location>
        <begin position="1"/>
        <end position="101"/>
    </location>
</feature>
<dbReference type="Pfam" id="PF00617">
    <property type="entry name" value="RasGEF"/>
    <property type="match status" value="1"/>
</dbReference>
<dbReference type="SMART" id="SM00229">
    <property type="entry name" value="RasGEFN"/>
    <property type="match status" value="1"/>
</dbReference>
<dbReference type="GO" id="GO:0007265">
    <property type="term" value="P:Ras protein signal transduction"/>
    <property type="evidence" value="ECO:0007669"/>
    <property type="project" value="TreeGrafter"/>
</dbReference>
<proteinExistence type="predicted"/>
<dbReference type="RefSeq" id="XP_069233799.1">
    <property type="nucleotide sequence ID" value="XM_069369342.1"/>
</dbReference>
<feature type="region of interest" description="Disordered" evidence="3">
    <location>
        <begin position="1193"/>
        <end position="1216"/>
    </location>
</feature>
<feature type="region of interest" description="Disordered" evidence="3">
    <location>
        <begin position="596"/>
        <end position="646"/>
    </location>
</feature>
<dbReference type="CDD" id="cd06224">
    <property type="entry name" value="REM"/>
    <property type="match status" value="1"/>
</dbReference>
<dbReference type="GO" id="GO:0005886">
    <property type="term" value="C:plasma membrane"/>
    <property type="evidence" value="ECO:0007669"/>
    <property type="project" value="TreeGrafter"/>
</dbReference>
<evidence type="ECO:0000313" key="6">
    <source>
        <dbReference type="EMBL" id="KAL1590694.1"/>
    </source>
</evidence>
<dbReference type="PANTHER" id="PTHR23113:SF363">
    <property type="entry name" value="PROTEIN SON OF SEVENLESS"/>
    <property type="match status" value="1"/>
</dbReference>